<dbReference type="NCBIfam" id="TIGR00046">
    <property type="entry name" value="RsmE family RNA methyltransferase"/>
    <property type="match status" value="1"/>
</dbReference>
<evidence type="ECO:0000256" key="4">
    <source>
        <dbReference type="ARBA" id="ARBA00022552"/>
    </source>
</evidence>
<evidence type="ECO:0000259" key="11">
    <source>
        <dbReference type="Pfam" id="PF04452"/>
    </source>
</evidence>
<evidence type="ECO:0000256" key="2">
    <source>
        <dbReference type="ARBA" id="ARBA00005528"/>
    </source>
</evidence>
<dbReference type="PIRSF" id="PIRSF015601">
    <property type="entry name" value="MTase_slr0722"/>
    <property type="match status" value="1"/>
</dbReference>
<evidence type="ECO:0000256" key="5">
    <source>
        <dbReference type="ARBA" id="ARBA00022603"/>
    </source>
</evidence>
<comment type="catalytic activity">
    <reaction evidence="9 10">
        <text>uridine(1498) in 16S rRNA + S-adenosyl-L-methionine = N(3)-methyluridine(1498) in 16S rRNA + S-adenosyl-L-homocysteine + H(+)</text>
        <dbReference type="Rhea" id="RHEA:42920"/>
        <dbReference type="Rhea" id="RHEA-COMP:10283"/>
        <dbReference type="Rhea" id="RHEA-COMP:10284"/>
        <dbReference type="ChEBI" id="CHEBI:15378"/>
        <dbReference type="ChEBI" id="CHEBI:57856"/>
        <dbReference type="ChEBI" id="CHEBI:59789"/>
        <dbReference type="ChEBI" id="CHEBI:65315"/>
        <dbReference type="ChEBI" id="CHEBI:74502"/>
        <dbReference type="EC" id="2.1.1.193"/>
    </reaction>
</comment>
<dbReference type="RefSeq" id="WP_345026644.1">
    <property type="nucleotide sequence ID" value="NZ_BAABEY010000005.1"/>
</dbReference>
<protein>
    <recommendedName>
        <fullName evidence="10">Ribosomal RNA small subunit methyltransferase E</fullName>
        <ecNumber evidence="10">2.1.1.193</ecNumber>
    </recommendedName>
</protein>
<dbReference type="InterPro" id="IPR006700">
    <property type="entry name" value="RsmE"/>
</dbReference>
<dbReference type="PANTHER" id="PTHR30027">
    <property type="entry name" value="RIBOSOMAL RNA SMALL SUBUNIT METHYLTRANSFERASE E"/>
    <property type="match status" value="1"/>
</dbReference>
<accession>A0ABP8LP14</accession>
<dbReference type="Proteomes" id="UP001501508">
    <property type="component" value="Unassembled WGS sequence"/>
</dbReference>
<keyword evidence="3 10" id="KW-0963">Cytoplasm</keyword>
<evidence type="ECO:0000256" key="3">
    <source>
        <dbReference type="ARBA" id="ARBA00022490"/>
    </source>
</evidence>
<evidence type="ECO:0000256" key="1">
    <source>
        <dbReference type="ARBA" id="ARBA00004496"/>
    </source>
</evidence>
<dbReference type="SUPFAM" id="SSF88697">
    <property type="entry name" value="PUA domain-like"/>
    <property type="match status" value="1"/>
</dbReference>
<dbReference type="Gene3D" id="3.40.1280.10">
    <property type="match status" value="1"/>
</dbReference>
<reference evidence="13" key="1">
    <citation type="journal article" date="2019" name="Int. J. Syst. Evol. Microbiol.">
        <title>The Global Catalogue of Microorganisms (GCM) 10K type strain sequencing project: providing services to taxonomists for standard genome sequencing and annotation.</title>
        <authorList>
            <consortium name="The Broad Institute Genomics Platform"/>
            <consortium name="The Broad Institute Genome Sequencing Center for Infectious Disease"/>
            <person name="Wu L."/>
            <person name="Ma J."/>
        </authorList>
    </citation>
    <scope>NUCLEOTIDE SEQUENCE [LARGE SCALE GENOMIC DNA]</scope>
    <source>
        <strain evidence="13">JCM 31920</strain>
    </source>
</reference>
<keyword evidence="4 10" id="KW-0698">rRNA processing</keyword>
<evidence type="ECO:0000256" key="7">
    <source>
        <dbReference type="ARBA" id="ARBA00022691"/>
    </source>
</evidence>
<comment type="similarity">
    <text evidence="2 10">Belongs to the RNA methyltransferase RsmE family.</text>
</comment>
<dbReference type="InterPro" id="IPR015947">
    <property type="entry name" value="PUA-like_sf"/>
</dbReference>
<dbReference type="EMBL" id="BAABEY010000005">
    <property type="protein sequence ID" value="GAA4433376.1"/>
    <property type="molecule type" value="Genomic_DNA"/>
</dbReference>
<dbReference type="InterPro" id="IPR046886">
    <property type="entry name" value="RsmE_MTase_dom"/>
</dbReference>
<evidence type="ECO:0000256" key="10">
    <source>
        <dbReference type="PIRNR" id="PIRNR015601"/>
    </source>
</evidence>
<keyword evidence="6 10" id="KW-0808">Transferase</keyword>
<sequence length="236" mass="25721">MYSPLFFSPSPSSGELSEAEAYHIARALRGRPGMELFVTDGKGNCIKALLTGVTPKKATFEPLETLSVYKRPYRVRIAVAPTRKPERNEWMLEKLVELGVDEISFIKTTHTHLESFSRVVNRDRMEKIAVSAMKQSGQFALPEIKIGTNISELIALPGKGDLFIAYVPEQNTAPVLHQAATESTDALVLIGPEGDFTPEEVTAATSAGFQPVSLGPTRLRTETAAIAACLAIHLAR</sequence>
<comment type="function">
    <text evidence="8 10">Specifically methylates the N3 position of the uracil ring of uridine 1498 (m3U1498) in 16S rRNA. Acts on the fully assembled 30S ribosomal subunit.</text>
</comment>
<dbReference type="PANTHER" id="PTHR30027:SF3">
    <property type="entry name" value="16S RRNA (URACIL(1498)-N(3))-METHYLTRANSFERASE"/>
    <property type="match status" value="1"/>
</dbReference>
<evidence type="ECO:0000256" key="6">
    <source>
        <dbReference type="ARBA" id="ARBA00022679"/>
    </source>
</evidence>
<dbReference type="EC" id="2.1.1.193" evidence="10"/>
<name>A0ABP8LP14_9BACT</name>
<keyword evidence="7 10" id="KW-0949">S-adenosyl-L-methionine</keyword>
<evidence type="ECO:0000313" key="13">
    <source>
        <dbReference type="Proteomes" id="UP001501508"/>
    </source>
</evidence>
<proteinExistence type="inferred from homology"/>
<dbReference type="InterPro" id="IPR029028">
    <property type="entry name" value="Alpha/beta_knot_MTases"/>
</dbReference>
<dbReference type="InterPro" id="IPR029026">
    <property type="entry name" value="tRNA_m1G_MTases_N"/>
</dbReference>
<comment type="caution">
    <text evidence="12">The sequence shown here is derived from an EMBL/GenBank/DDBJ whole genome shotgun (WGS) entry which is preliminary data.</text>
</comment>
<comment type="subcellular location">
    <subcellularLocation>
        <location evidence="1 10">Cytoplasm</location>
    </subcellularLocation>
</comment>
<evidence type="ECO:0000256" key="9">
    <source>
        <dbReference type="ARBA" id="ARBA00047944"/>
    </source>
</evidence>
<dbReference type="SUPFAM" id="SSF75217">
    <property type="entry name" value="alpha/beta knot"/>
    <property type="match status" value="1"/>
</dbReference>
<dbReference type="CDD" id="cd18084">
    <property type="entry name" value="RsmE-like"/>
    <property type="match status" value="1"/>
</dbReference>
<dbReference type="Pfam" id="PF04452">
    <property type="entry name" value="Methyltrans_RNA"/>
    <property type="match status" value="1"/>
</dbReference>
<gene>
    <name evidence="12" type="ORF">GCM10023091_06830</name>
</gene>
<organism evidence="12 13">
    <name type="scientific">Ravibacter arvi</name>
    <dbReference type="NCBI Taxonomy" id="2051041"/>
    <lineage>
        <taxon>Bacteria</taxon>
        <taxon>Pseudomonadati</taxon>
        <taxon>Bacteroidota</taxon>
        <taxon>Cytophagia</taxon>
        <taxon>Cytophagales</taxon>
        <taxon>Spirosomataceae</taxon>
        <taxon>Ravibacter</taxon>
    </lineage>
</organism>
<keyword evidence="13" id="KW-1185">Reference proteome</keyword>
<keyword evidence="5 10" id="KW-0489">Methyltransferase</keyword>
<feature type="domain" description="Ribosomal RNA small subunit methyltransferase E methyltransferase" evidence="11">
    <location>
        <begin position="71"/>
        <end position="232"/>
    </location>
</feature>
<evidence type="ECO:0000313" key="12">
    <source>
        <dbReference type="EMBL" id="GAA4433376.1"/>
    </source>
</evidence>
<evidence type="ECO:0000256" key="8">
    <source>
        <dbReference type="ARBA" id="ARBA00025699"/>
    </source>
</evidence>